<dbReference type="Pfam" id="PF12508">
    <property type="entry name" value="Transposon_TraM"/>
    <property type="match status" value="1"/>
</dbReference>
<feature type="domain" description="Conjugative transposon TraM C-terminal" evidence="3">
    <location>
        <begin position="235"/>
        <end position="384"/>
    </location>
</feature>
<evidence type="ECO:0000313" key="5">
    <source>
        <dbReference type="Proteomes" id="UP000323426"/>
    </source>
</evidence>
<name>A0A5M6CW14_9BACT</name>
<accession>A0A5M6CW14</accession>
<dbReference type="EMBL" id="VWSF01000035">
    <property type="protein sequence ID" value="KAA5539146.1"/>
    <property type="molecule type" value="Genomic_DNA"/>
</dbReference>
<reference evidence="4 5" key="1">
    <citation type="submission" date="2019-09" db="EMBL/GenBank/DDBJ databases">
        <title>Genome sequence and assembly of Adhaeribacter sp.</title>
        <authorList>
            <person name="Chhetri G."/>
        </authorList>
    </citation>
    <scope>NUCLEOTIDE SEQUENCE [LARGE SCALE GENOMIC DNA]</scope>
    <source>
        <strain evidence="4 5">DK36</strain>
    </source>
</reference>
<protein>
    <submittedName>
        <fullName evidence="4">Conjugative transposon protein TraM</fullName>
    </submittedName>
</protein>
<proteinExistence type="predicted"/>
<keyword evidence="2" id="KW-0472">Membrane</keyword>
<gene>
    <name evidence="4" type="primary">traM</name>
    <name evidence="4" type="ORF">F0145_25085</name>
</gene>
<dbReference type="InterPro" id="IPR055407">
    <property type="entry name" value="TraM_C"/>
</dbReference>
<keyword evidence="5" id="KW-1185">Reference proteome</keyword>
<keyword evidence="2" id="KW-1133">Transmembrane helix</keyword>
<comment type="caution">
    <text evidence="4">The sequence shown here is derived from an EMBL/GenBank/DDBJ whole genome shotgun (WGS) entry which is preliminary data.</text>
</comment>
<dbReference type="AlphaFoldDB" id="A0A5M6CW14"/>
<feature type="region of interest" description="Disordered" evidence="1">
    <location>
        <begin position="186"/>
        <end position="207"/>
    </location>
</feature>
<sequence>MKKIDFKKPKYVLPLIVLPFSFLLNYLYLETFPPATALETKHGLQETDEIITTLPDANLEKKGINNKLGAGLEEHKYTTDYSAIQELEEEGGEQQPYGSVYTDKEKRMLDSINNAILTGRQSPEFMSQVQERQNANRNRYAATAPAASSRPRFYQKSESAYEKEMRLFKEQMRFIDSLGKADEEQAKGKKAYSKAAAPPKAAKEQAPEPLAVRKTANPNAAYFNTVRNDGQEQFIKAILDEGLKVREGGRIRIRLLDDIYVRDYEIEKGAYLYGIVSGFNAQRVEITVSSLLYGNQIIPVDLSIYDNDGLAGLYVPGSQFREFTRQLASNTTSGQTIDFGDNPENTNQMLFSMMDKMAQTTTRAVGKAVKQNKAKLKYNTIVYLIDNKAKKL</sequence>
<evidence type="ECO:0000256" key="1">
    <source>
        <dbReference type="SAM" id="MobiDB-lite"/>
    </source>
</evidence>
<evidence type="ECO:0000256" key="2">
    <source>
        <dbReference type="SAM" id="Phobius"/>
    </source>
</evidence>
<keyword evidence="2" id="KW-0812">Transmembrane</keyword>
<organism evidence="4 5">
    <name type="scientific">Adhaeribacter rhizoryzae</name>
    <dbReference type="NCBI Taxonomy" id="2607907"/>
    <lineage>
        <taxon>Bacteria</taxon>
        <taxon>Pseudomonadati</taxon>
        <taxon>Bacteroidota</taxon>
        <taxon>Cytophagia</taxon>
        <taxon>Cytophagales</taxon>
        <taxon>Hymenobacteraceae</taxon>
        <taxon>Adhaeribacter</taxon>
    </lineage>
</organism>
<dbReference type="Proteomes" id="UP000323426">
    <property type="component" value="Unassembled WGS sequence"/>
</dbReference>
<evidence type="ECO:0000313" key="4">
    <source>
        <dbReference type="EMBL" id="KAA5539146.1"/>
    </source>
</evidence>
<dbReference type="InterPro" id="IPR022187">
    <property type="entry name" value="Conjug_transposon_TraM"/>
</dbReference>
<evidence type="ECO:0000259" key="3">
    <source>
        <dbReference type="Pfam" id="PF12508"/>
    </source>
</evidence>
<feature type="transmembrane region" description="Helical" evidence="2">
    <location>
        <begin position="12"/>
        <end position="29"/>
    </location>
</feature>
<dbReference type="NCBIfam" id="TIGR03779">
    <property type="entry name" value="Bac_Flav_CT_M"/>
    <property type="match status" value="1"/>
</dbReference>
<dbReference type="RefSeq" id="WP_150093280.1">
    <property type="nucleotide sequence ID" value="NZ_VWSF01000035.1"/>
</dbReference>